<dbReference type="PATRIC" id="fig|1395513.3.peg.3140"/>
<feature type="domain" description="N-acetyltransferase" evidence="3">
    <location>
        <begin position="1"/>
        <end position="142"/>
    </location>
</feature>
<dbReference type="PANTHER" id="PTHR43877:SF2">
    <property type="entry name" value="AMINOALKYLPHOSPHONATE N-ACETYLTRANSFERASE-RELATED"/>
    <property type="match status" value="1"/>
</dbReference>
<dbReference type="RefSeq" id="WP_023511308.1">
    <property type="nucleotide sequence ID" value="NZ_AWTC01000018.1"/>
</dbReference>
<sequence>MIIRTMNTEDLPQLAMLYKQFWDEDSDIDKMKAQFEKVAQRHTHILLSVVVEDKLVGSVMGVVCEELYGDCRPFLVVENMIVDQSARRMGVGRALLNELEERARERNCTQMILVTEKDRSDACHFYESYGFSLDTTGYKKKL</sequence>
<evidence type="ECO:0000256" key="2">
    <source>
        <dbReference type="ARBA" id="ARBA00023315"/>
    </source>
</evidence>
<evidence type="ECO:0000256" key="1">
    <source>
        <dbReference type="ARBA" id="ARBA00022679"/>
    </source>
</evidence>
<evidence type="ECO:0000313" key="5">
    <source>
        <dbReference type="Proteomes" id="UP000018296"/>
    </source>
</evidence>
<protein>
    <submittedName>
        <fullName evidence="4">Acetyltransferase</fullName>
    </submittedName>
</protein>
<proteinExistence type="predicted"/>
<evidence type="ECO:0000259" key="3">
    <source>
        <dbReference type="PROSITE" id="PS51186"/>
    </source>
</evidence>
<name>V6IW46_9BACL</name>
<dbReference type="SUPFAM" id="SSF55729">
    <property type="entry name" value="Acyl-CoA N-acyltransferases (Nat)"/>
    <property type="match status" value="1"/>
</dbReference>
<dbReference type="InterPro" id="IPR016181">
    <property type="entry name" value="Acyl_CoA_acyltransferase"/>
</dbReference>
<keyword evidence="2" id="KW-0012">Acyltransferase</keyword>
<keyword evidence="1 4" id="KW-0808">Transferase</keyword>
<dbReference type="Pfam" id="PF00583">
    <property type="entry name" value="Acetyltransf_1"/>
    <property type="match status" value="1"/>
</dbReference>
<accession>V6IW46</accession>
<dbReference type="AlphaFoldDB" id="V6IW46"/>
<keyword evidence="5" id="KW-1185">Reference proteome</keyword>
<comment type="caution">
    <text evidence="4">The sequence shown here is derived from an EMBL/GenBank/DDBJ whole genome shotgun (WGS) entry which is preliminary data.</text>
</comment>
<dbReference type="Gene3D" id="3.40.630.30">
    <property type="match status" value="1"/>
</dbReference>
<dbReference type="OrthoDB" id="9789603at2"/>
<dbReference type="eggNOG" id="COG0456">
    <property type="taxonomic scope" value="Bacteria"/>
</dbReference>
<evidence type="ECO:0000313" key="4">
    <source>
        <dbReference type="EMBL" id="EST10741.1"/>
    </source>
</evidence>
<dbReference type="InterPro" id="IPR000182">
    <property type="entry name" value="GNAT_dom"/>
</dbReference>
<dbReference type="InterPro" id="IPR050832">
    <property type="entry name" value="Bact_Acetyltransf"/>
</dbReference>
<dbReference type="Proteomes" id="UP000018296">
    <property type="component" value="Unassembled WGS sequence"/>
</dbReference>
<dbReference type="GO" id="GO:0016747">
    <property type="term" value="F:acyltransferase activity, transferring groups other than amino-acyl groups"/>
    <property type="evidence" value="ECO:0007669"/>
    <property type="project" value="InterPro"/>
</dbReference>
<organism evidence="4 5">
    <name type="scientific">Sporolactobacillus laevolacticus DSM 442</name>
    <dbReference type="NCBI Taxonomy" id="1395513"/>
    <lineage>
        <taxon>Bacteria</taxon>
        <taxon>Bacillati</taxon>
        <taxon>Bacillota</taxon>
        <taxon>Bacilli</taxon>
        <taxon>Bacillales</taxon>
        <taxon>Sporolactobacillaceae</taxon>
        <taxon>Sporolactobacillus</taxon>
    </lineage>
</organism>
<dbReference type="STRING" id="1395513.P343_15450"/>
<dbReference type="CDD" id="cd04301">
    <property type="entry name" value="NAT_SF"/>
    <property type="match status" value="1"/>
</dbReference>
<reference evidence="4 5" key="1">
    <citation type="journal article" date="2013" name="Genome Announc.">
        <title>Genome Sequence of Sporolactobacillus laevolacticus DSM442, an Efficient Polymer-Grade D-Lactate Producer from Agricultural Waste Cottonseed as a Nitrogen Source.</title>
        <authorList>
            <person name="Wang H."/>
            <person name="Wang L."/>
            <person name="Ju J."/>
            <person name="Yu B."/>
            <person name="Ma Y."/>
        </authorList>
    </citation>
    <scope>NUCLEOTIDE SEQUENCE [LARGE SCALE GENOMIC DNA]</scope>
    <source>
        <strain evidence="4 5">DSM 442</strain>
    </source>
</reference>
<dbReference type="PROSITE" id="PS51186">
    <property type="entry name" value="GNAT"/>
    <property type="match status" value="1"/>
</dbReference>
<dbReference type="EMBL" id="AWTC01000018">
    <property type="protein sequence ID" value="EST10741.1"/>
    <property type="molecule type" value="Genomic_DNA"/>
</dbReference>
<dbReference type="PANTHER" id="PTHR43877">
    <property type="entry name" value="AMINOALKYLPHOSPHONATE N-ACETYLTRANSFERASE-RELATED-RELATED"/>
    <property type="match status" value="1"/>
</dbReference>
<gene>
    <name evidence="4" type="ORF">P343_15450</name>
</gene>